<keyword evidence="4" id="KW-1185">Reference proteome</keyword>
<dbReference type="Proteomes" id="UP000043107">
    <property type="component" value="Unassembled WGS sequence"/>
</dbReference>
<dbReference type="InterPro" id="IPR006540">
    <property type="entry name" value="Lactococcin_972"/>
</dbReference>
<dbReference type="AlphaFoldDB" id="A0A0A8LXW3"/>
<dbReference type="Proteomes" id="UP000067206">
    <property type="component" value="Chromosome"/>
</dbReference>
<evidence type="ECO:0000313" key="5">
    <source>
        <dbReference type="Proteomes" id="UP000067206"/>
    </source>
</evidence>
<evidence type="ECO:0000313" key="2">
    <source>
        <dbReference type="EMBL" id="ALE09171.1"/>
    </source>
</evidence>
<dbReference type="EMBL" id="CCWP01000012">
    <property type="protein sequence ID" value="CEE98911.1"/>
    <property type="molecule type" value="Genomic_DNA"/>
</dbReference>
<evidence type="ECO:0000313" key="3">
    <source>
        <dbReference type="EMBL" id="CEE98911.1"/>
    </source>
</evidence>
<feature type="chain" id="PRO_5010611142" evidence="1">
    <location>
        <begin position="33"/>
        <end position="135"/>
    </location>
</feature>
<reference evidence="3 4" key="1">
    <citation type="submission" date="2014-09" db="EMBL/GenBank/DDBJ databases">
        <authorList>
            <person name="Bertelli C."/>
        </authorList>
    </citation>
    <scope>NUCLEOTIDE SEQUENCE [LARGE SCALE GENOMIC DNA]</scope>
    <source>
        <strain evidence="3 4">BIC1401111250</strain>
    </source>
</reference>
<protein>
    <submittedName>
        <fullName evidence="3">Bacteriocin (Lactococcin_972)</fullName>
    </submittedName>
</protein>
<gene>
    <name evidence="3" type="ORF">BLIC_c00501</name>
    <name evidence="2" type="ORF">RY67_1135</name>
</gene>
<organism evidence="2 5">
    <name type="scientific">Bifidobacterium longum subsp. infantis</name>
    <dbReference type="NCBI Taxonomy" id="1682"/>
    <lineage>
        <taxon>Bacteria</taxon>
        <taxon>Bacillati</taxon>
        <taxon>Actinomycetota</taxon>
        <taxon>Actinomycetes</taxon>
        <taxon>Bifidobacteriales</taxon>
        <taxon>Bifidobacteriaceae</taxon>
        <taxon>Bifidobacterium</taxon>
    </lineage>
</organism>
<evidence type="ECO:0000256" key="1">
    <source>
        <dbReference type="SAM" id="SignalP"/>
    </source>
</evidence>
<accession>A0A0A8LXW3</accession>
<dbReference type="EMBL" id="CP010411">
    <property type="protein sequence ID" value="ALE09171.1"/>
    <property type="molecule type" value="Genomic_DNA"/>
</dbReference>
<keyword evidence="1" id="KW-0732">Signal</keyword>
<sequence>MSIQTGKQSKLKMMAVALVTCASMTIIPVASASAAEADVIAPTTESGEYGIRPMWLNPEGKHTQYPAQGGIWEWGFWNVKIRSYYTHDTRTHGSSVSLNGDTVRSIDTVAKKQSIAEKYAVNYWGNNDAYYYRVS</sequence>
<feature type="signal peptide" evidence="1">
    <location>
        <begin position="1"/>
        <end position="32"/>
    </location>
</feature>
<dbReference type="Gene3D" id="2.60.40.2850">
    <property type="match status" value="1"/>
</dbReference>
<dbReference type="PATRIC" id="fig|1682.24.peg.1094"/>
<proteinExistence type="predicted"/>
<dbReference type="RefSeq" id="WP_012576849.1">
    <property type="nucleotide sequence ID" value="NZ_CALNDE010000021.1"/>
</dbReference>
<reference evidence="2 5" key="2">
    <citation type="submission" date="2014-12" db="EMBL/GenBank/DDBJ databases">
        <title>Complete genome sequence of Bifidobacterium longum subsp. infantis BT1.</title>
        <authorList>
            <person name="Kim J.F."/>
            <person name="Kwak M.-J."/>
        </authorList>
    </citation>
    <scope>NUCLEOTIDE SEQUENCE [LARGE SCALE GENOMIC DNA]</scope>
    <source>
        <strain evidence="2 5">BT1</strain>
    </source>
</reference>
<dbReference type="Pfam" id="PF09683">
    <property type="entry name" value="Lactococcin_972"/>
    <property type="match status" value="1"/>
</dbReference>
<name>A0A0A8LXW3_BIFLI</name>
<evidence type="ECO:0000313" key="4">
    <source>
        <dbReference type="Proteomes" id="UP000043107"/>
    </source>
</evidence>